<evidence type="ECO:0000256" key="1">
    <source>
        <dbReference type="SAM" id="MobiDB-lite"/>
    </source>
</evidence>
<dbReference type="HOGENOM" id="CLU_870577_0_0_4"/>
<dbReference type="EMBL" id="CP002603">
    <property type="protein sequence ID" value="AEA65779.1"/>
    <property type="molecule type" value="Genomic_DNA"/>
</dbReference>
<geneLocation type="plasmid" evidence="2 3">
    <name>bgla_3p</name>
</geneLocation>
<name>F2LSI3_BURGS</name>
<organism evidence="2 3">
    <name type="scientific">Burkholderia gladioli (strain BSR3)</name>
    <dbReference type="NCBI Taxonomy" id="999541"/>
    <lineage>
        <taxon>Bacteria</taxon>
        <taxon>Pseudomonadati</taxon>
        <taxon>Pseudomonadota</taxon>
        <taxon>Betaproteobacteria</taxon>
        <taxon>Burkholderiales</taxon>
        <taxon>Burkholderiaceae</taxon>
        <taxon>Burkholderia</taxon>
    </lineage>
</organism>
<dbReference type="RefSeq" id="WP_013691914.1">
    <property type="nucleotide sequence ID" value="NC_015378.1"/>
</dbReference>
<evidence type="ECO:0000313" key="2">
    <source>
        <dbReference type="EMBL" id="AEA65779.1"/>
    </source>
</evidence>
<accession>F2LSI3</accession>
<proteinExistence type="predicted"/>
<reference evidence="2 3" key="1">
    <citation type="journal article" date="2011" name="J. Bacteriol.">
        <title>Complete genome sequence of Burkholderia gladioli BSR3.</title>
        <authorList>
            <person name="Seo Y.S."/>
            <person name="Lim J."/>
            <person name="Choi B.S."/>
            <person name="Kim H."/>
            <person name="Goo E."/>
            <person name="Lee B."/>
            <person name="Lim J.S."/>
            <person name="Choi I.Y."/>
            <person name="Moon J.S."/>
            <person name="Kim J."/>
            <person name="Hwang I."/>
        </authorList>
    </citation>
    <scope>NUCLEOTIDE SEQUENCE [LARGE SCALE GENOMIC DNA]</scope>
    <source>
        <strain evidence="2 3">BSR3</strain>
        <plasmid evidence="2">bgla_3p</plasmid>
    </source>
</reference>
<protein>
    <submittedName>
        <fullName evidence="2">Uncharacterized protein</fullName>
    </submittedName>
</protein>
<sequence>MGDGSDLCGTGDDDQSAEGLGWGDNFELPDAWADLDPETGGNLDAVPVENVLSSPRYALEEFNVASQGDIQVSRIRRRGMTPAADAGSYITEEDFDDDIQRDAFLLLNGYKRTLFETGYSAKEKNAAIKFFFGRNPSILRASDAIKAIHSDIRVDVVLLRLVYEMYLREFRLNHAFPFDEIDCPDRVIGNAGYIFGEGGVWAVETIWRQPGISLNELYTHALISFPCWKPRPVGVTQAEWIGQELKQVIDRLIHDYVIASRVSAHDGVLGEFLYVTGRNPAEEVEERARETFQRTRAGNFSWSRLF</sequence>
<feature type="region of interest" description="Disordered" evidence="1">
    <location>
        <begin position="1"/>
        <end position="22"/>
    </location>
</feature>
<evidence type="ECO:0000313" key="3">
    <source>
        <dbReference type="Proteomes" id="UP000008316"/>
    </source>
</evidence>
<gene>
    <name evidence="2" type="ordered locus">bgla_3p0780</name>
</gene>
<keyword evidence="2" id="KW-0614">Plasmid</keyword>
<keyword evidence="3" id="KW-1185">Reference proteome</keyword>
<dbReference type="Proteomes" id="UP000008316">
    <property type="component" value="Plasmid bgla_3p"/>
</dbReference>
<dbReference type="KEGG" id="bgd:bgla_3p0780"/>
<dbReference type="AlphaFoldDB" id="F2LSI3"/>